<feature type="binding site" evidence="5">
    <location>
        <begin position="147"/>
        <end position="149"/>
    </location>
    <ligand>
        <name>1-deoxy-D-threo-hexo-2,5-diulose 6-phosphate</name>
        <dbReference type="ChEBI" id="CHEBI:58861"/>
    </ligand>
</feature>
<dbReference type="NCBIfam" id="TIGR01949">
    <property type="entry name" value="ADH_synth"/>
    <property type="match status" value="1"/>
</dbReference>
<dbReference type="Proteomes" id="UP000000391">
    <property type="component" value="Chromosome"/>
</dbReference>
<dbReference type="Pfam" id="PF01791">
    <property type="entry name" value="DeoC"/>
    <property type="match status" value="1"/>
</dbReference>
<dbReference type="SMART" id="SM01133">
    <property type="entry name" value="DeoC"/>
    <property type="match status" value="1"/>
</dbReference>
<feature type="binding site" evidence="5">
    <location>
        <begin position="203"/>
        <end position="204"/>
    </location>
    <ligand>
        <name>1-deoxy-D-threo-hexo-2,5-diulose 6-phosphate</name>
        <dbReference type="ChEBI" id="CHEBI:58861"/>
    </ligand>
</feature>
<evidence type="ECO:0000256" key="7">
    <source>
        <dbReference type="PIRSR" id="PIRSR038992-1"/>
    </source>
</evidence>
<evidence type="ECO:0000256" key="6">
    <source>
        <dbReference type="NCBIfam" id="TIGR01949"/>
    </source>
</evidence>
<comment type="catalytic activity">
    <reaction evidence="5">
        <text>1-deoxy-D-threo-hexo-2,5-diulose 6-phosphate + L-aspartate 4-semialdehyde = 2,3-dioxopropyl phosphate + 2-amino-2,3,7-trideoxy-D-lyxo-hept-6-ulosonate</text>
        <dbReference type="Rhea" id="RHEA:25952"/>
        <dbReference type="ChEBI" id="CHEBI:58859"/>
        <dbReference type="ChEBI" id="CHEBI:58860"/>
        <dbReference type="ChEBI" id="CHEBI:58861"/>
        <dbReference type="ChEBI" id="CHEBI:537519"/>
        <dbReference type="EC" id="2.2.1.10"/>
    </reaction>
</comment>
<dbReference type="PANTHER" id="PTHR47916:SF1">
    <property type="entry name" value="3-HYDROXY-5-PHOSPHONOOXYPENTANE-2,4-DIONE THIOLASE"/>
    <property type="match status" value="1"/>
</dbReference>
<feature type="active site" description="Schiff-base intermediate with dihydroxyacetone-P" evidence="7">
    <location>
        <position position="178"/>
    </location>
</feature>
<evidence type="ECO:0000313" key="8">
    <source>
        <dbReference type="EMBL" id="ADI74553.1"/>
    </source>
</evidence>
<dbReference type="GO" id="GO:0016836">
    <property type="term" value="F:hydro-lyase activity"/>
    <property type="evidence" value="ECO:0007669"/>
    <property type="project" value="InterPro"/>
</dbReference>
<evidence type="ECO:0000256" key="2">
    <source>
        <dbReference type="ARBA" id="ARBA00022679"/>
    </source>
</evidence>
<keyword evidence="3 5" id="KW-0057">Aromatic amino acid biosynthesis</keyword>
<comment type="function">
    <text evidence="5">Catalyzes a transaldol reaction between 6-deoxy-5-ketofructose 1-phosphate (DKFP) and L-aspartate semialdehyde (ASA) with an elimination of hydroxypyruvaldehyde phosphate to yield 2-amino-3,7-dideoxy-D-threo-hept-6-ulosonate (ADH). Plays a key role in an alternative pathway of the biosynthesis of 3-dehydroquinate (DHQ), which is involved in the canonical pathway for the biosynthesis of aromatic amino acids.</text>
</comment>
<dbReference type="STRING" id="644295.Metev_1714"/>
<evidence type="ECO:0000313" key="9">
    <source>
        <dbReference type="Proteomes" id="UP000000391"/>
    </source>
</evidence>
<dbReference type="GO" id="GO:0016744">
    <property type="term" value="F:transketolase or transaldolase activity"/>
    <property type="evidence" value="ECO:0007669"/>
    <property type="project" value="UniProtKB-UniRule"/>
</dbReference>
<keyword evidence="4 5" id="KW-0704">Schiff base</keyword>
<dbReference type="GO" id="GO:0008652">
    <property type="term" value="P:amino acid biosynthetic process"/>
    <property type="evidence" value="ECO:0007669"/>
    <property type="project" value="UniProtKB-KW"/>
</dbReference>
<dbReference type="EMBL" id="CP002069">
    <property type="protein sequence ID" value="ADI74553.1"/>
    <property type="molecule type" value="Genomic_DNA"/>
</dbReference>
<dbReference type="InterPro" id="IPR010210">
    <property type="entry name" value="ADH_synthase"/>
</dbReference>
<name>D7EB36_METEZ</name>
<reference evidence="8 9" key="1">
    <citation type="submission" date="2010-06" db="EMBL/GenBank/DDBJ databases">
        <title>Complete sequence chromosome of Methanohalobium evestigatum Z-7303.</title>
        <authorList>
            <consortium name="US DOE Joint Genome Institute"/>
            <person name="Lucas S."/>
            <person name="Copeland A."/>
            <person name="Lapidus A."/>
            <person name="Cheng J.-F."/>
            <person name="Bruce D."/>
            <person name="Goodwin L."/>
            <person name="Pitluck S."/>
            <person name="Saunders E."/>
            <person name="Detter J.C."/>
            <person name="Han C."/>
            <person name="Tapia R."/>
            <person name="Land M."/>
            <person name="Hauser L."/>
            <person name="Kyrpides N."/>
            <person name="Mikhailova N."/>
            <person name="Sieprawska-Lupa M."/>
            <person name="Whitman W.B."/>
            <person name="Anderson I."/>
            <person name="Woyke T."/>
        </authorList>
    </citation>
    <scope>NUCLEOTIDE SEQUENCE [LARGE SCALE GENOMIC DNA]</scope>
    <source>
        <strain evidence="9">ATCC BAA-1072 / DSM 3721 / NBRC 107634 / OCM 161 / Z-7303</strain>
    </source>
</reference>
<dbReference type="Gene3D" id="3.20.20.70">
    <property type="entry name" value="Aldolase class I"/>
    <property type="match status" value="1"/>
</dbReference>
<feature type="active site" description="Proton donor" evidence="5 7">
    <location>
        <position position="147"/>
    </location>
</feature>
<dbReference type="PIRSF" id="PIRSF038992">
    <property type="entry name" value="Aldolase_Ia"/>
    <property type="match status" value="1"/>
</dbReference>
<dbReference type="HAMAP" id="MF_00960">
    <property type="entry name" value="ADH_synthase"/>
    <property type="match status" value="1"/>
</dbReference>
<dbReference type="EC" id="2.2.1.10" evidence="5 6"/>
<gene>
    <name evidence="5" type="primary">aroA'</name>
    <name evidence="8" type="ordered locus">Metev_1714</name>
</gene>
<keyword evidence="1 5" id="KW-0028">Amino-acid biosynthesis</keyword>
<dbReference type="SUPFAM" id="SSF51569">
    <property type="entry name" value="Aldolase"/>
    <property type="match status" value="1"/>
</dbReference>
<comment type="subunit">
    <text evidence="5">Homodecamer.</text>
</comment>
<dbReference type="GO" id="GO:0004332">
    <property type="term" value="F:fructose-bisphosphate aldolase activity"/>
    <property type="evidence" value="ECO:0007669"/>
    <property type="project" value="InterPro"/>
</dbReference>
<dbReference type="InterPro" id="IPR002915">
    <property type="entry name" value="DeoC/FbaB/LacD_aldolase"/>
</dbReference>
<dbReference type="InterPro" id="IPR013785">
    <property type="entry name" value="Aldolase_TIM"/>
</dbReference>
<dbReference type="CDD" id="cd00958">
    <property type="entry name" value="DhnA"/>
    <property type="match status" value="1"/>
</dbReference>
<feature type="active site" description="Schiff-base intermediate with substrate" evidence="5">
    <location>
        <position position="178"/>
    </location>
</feature>
<dbReference type="PANTHER" id="PTHR47916">
    <property type="entry name" value="FRUCTOSE-BISPHOSPHATE ALDOLASE CLASS 1"/>
    <property type="match status" value="1"/>
</dbReference>
<evidence type="ECO:0000256" key="1">
    <source>
        <dbReference type="ARBA" id="ARBA00022605"/>
    </source>
</evidence>
<dbReference type="OrthoDB" id="50091at2157"/>
<evidence type="ECO:0000256" key="4">
    <source>
        <dbReference type="ARBA" id="ARBA00023270"/>
    </source>
</evidence>
<dbReference type="NCBIfam" id="NF005556">
    <property type="entry name" value="PRK07226.1"/>
    <property type="match status" value="1"/>
</dbReference>
<comment type="caution">
    <text evidence="5">Lacks conserved residue(s) required for the propagation of feature annotation.</text>
</comment>
<keyword evidence="8" id="KW-0456">Lyase</keyword>
<organism evidence="8 9">
    <name type="scientific">Methanohalobium evestigatum (strain ATCC BAA-1072 / DSM 3721 / NBRC 107634 / OCM 161 / Z-7303)</name>
    <dbReference type="NCBI Taxonomy" id="644295"/>
    <lineage>
        <taxon>Archaea</taxon>
        <taxon>Methanobacteriati</taxon>
        <taxon>Methanobacteriota</taxon>
        <taxon>Stenosarchaea group</taxon>
        <taxon>Methanomicrobia</taxon>
        <taxon>Methanosarcinales</taxon>
        <taxon>Methanosarcinaceae</taxon>
        <taxon>Methanohalobium</taxon>
    </lineage>
</organism>
<dbReference type="RefSeq" id="WP_013195118.1">
    <property type="nucleotide sequence ID" value="NC_014253.1"/>
</dbReference>
<dbReference type="KEGG" id="mev:Metev_1714"/>
<comment type="similarity">
    <text evidence="5">Belongs to the DeoC/FbaB aldolase family. ADHS subfamily.</text>
</comment>
<keyword evidence="2 5" id="KW-0808">Transferase</keyword>
<feature type="active site" description="Proton acceptor" evidence="5">
    <location>
        <position position="27"/>
    </location>
</feature>
<protein>
    <recommendedName>
        <fullName evidence="5 6">2-amino-3,7-dideoxy-D-threo-hept-6-ulosonate synthase</fullName>
        <shortName evidence="5">ADH synthase</shortName>
        <shortName evidence="5">ADHS</shortName>
        <shortName evidence="5">ADTH synthase</shortName>
        <ecNumber evidence="5 6">2.2.1.10</ecNumber>
    </recommendedName>
</protein>
<dbReference type="AlphaFoldDB" id="D7EB36"/>
<dbReference type="GO" id="GO:0009073">
    <property type="term" value="P:aromatic amino acid family biosynthetic process"/>
    <property type="evidence" value="ECO:0007669"/>
    <property type="project" value="UniProtKB-UniRule"/>
</dbReference>
<dbReference type="GeneID" id="9347359"/>
<evidence type="ECO:0000256" key="3">
    <source>
        <dbReference type="ARBA" id="ARBA00023141"/>
    </source>
</evidence>
<feature type="binding site" evidence="5">
    <location>
        <begin position="231"/>
        <end position="232"/>
    </location>
    <ligand>
        <name>1-deoxy-D-threo-hexo-2,5-diulose 6-phosphate</name>
        <dbReference type="ChEBI" id="CHEBI:58861"/>
    </ligand>
</feature>
<dbReference type="InterPro" id="IPR050456">
    <property type="entry name" value="DeoC/FbaB_aldolase"/>
</dbReference>
<accession>D7EB36</accession>
<dbReference type="InterPro" id="IPR041720">
    <property type="entry name" value="FbaB-like"/>
</dbReference>
<evidence type="ECO:0000256" key="5">
    <source>
        <dbReference type="HAMAP-Rule" id="MF_00960"/>
    </source>
</evidence>
<keyword evidence="9" id="KW-1185">Reference proteome</keyword>
<dbReference type="HOGENOM" id="CLU_057069_2_0_2"/>
<proteinExistence type="inferred from homology"/>
<sequence length="267" mass="28529">MSEIGKSVRMERIFNRDTGNAIIIPMDHGVGAGPIKGLIDMPTTVNSVAEGGANAVLGHMGLPKHGHRGYGRDIGLIIHLSASTSLGPDPDHKVLVTTIEEAIKVGADTVSVHINIGADDEAEMLQDLGYIGKKCDEWGIPLLAMMYPRGEKISSEHDAEYVKHVARVGAELGADIVKTNYTGDIDSFSEVVKGCPVPVIIAGGPHMEDERQILQMVYDSIQAGGKGVALGRNVFQANDPTAMVNDVAKIVHEGMTVDEVFQSRENV</sequence>